<reference evidence="4" key="1">
    <citation type="journal article" date="2017" name="Genome Announc.">
        <title>Draft Genome Sequence of Terrimicrobium sacchariphilum NM-5T, a Facultative Anaerobic Soil Bacterium of the Class Spartobacteria.</title>
        <authorList>
            <person name="Qiu Y.L."/>
            <person name="Tourlousse D.M."/>
            <person name="Matsuura N."/>
            <person name="Ohashi A."/>
            <person name="Sekiguchi Y."/>
        </authorList>
    </citation>
    <scope>NUCLEOTIDE SEQUENCE [LARGE SCALE GENOMIC DNA]</scope>
    <source>
        <strain evidence="4">NM-5</strain>
    </source>
</reference>
<dbReference type="InParanoid" id="A0A146G5J3"/>
<gene>
    <name evidence="3" type="ORF">TSACC_2635</name>
</gene>
<feature type="signal peptide" evidence="2">
    <location>
        <begin position="1"/>
        <end position="22"/>
    </location>
</feature>
<evidence type="ECO:0000256" key="1">
    <source>
        <dbReference type="SAM" id="MobiDB-lite"/>
    </source>
</evidence>
<dbReference type="OrthoDB" id="505641at2"/>
<dbReference type="EMBL" id="BDCO01000002">
    <property type="protein sequence ID" value="GAT32237.1"/>
    <property type="molecule type" value="Genomic_DNA"/>
</dbReference>
<evidence type="ECO:0000313" key="3">
    <source>
        <dbReference type="EMBL" id="GAT32237.1"/>
    </source>
</evidence>
<keyword evidence="2" id="KW-0732">Signal</keyword>
<dbReference type="STRING" id="690879.TSACC_2635"/>
<dbReference type="RefSeq" id="WP_075078079.1">
    <property type="nucleotide sequence ID" value="NZ_BDCO01000002.1"/>
</dbReference>
<accession>A0A146G5J3</accession>
<feature type="region of interest" description="Disordered" evidence="1">
    <location>
        <begin position="281"/>
        <end position="306"/>
    </location>
</feature>
<name>A0A146G5J3_TERSA</name>
<dbReference type="Proteomes" id="UP000076023">
    <property type="component" value="Unassembled WGS sequence"/>
</dbReference>
<keyword evidence="4" id="KW-1185">Reference proteome</keyword>
<proteinExistence type="predicted"/>
<sequence length="306" mass="32208">MKKSLVICCGAMLALGSPMSRAQGGAPVQQGSELVRGVNCGLPADAVLEKATETVFKEPVVITGKLLGPVKTTHSEGVVKFVKCRFVNTGYVPLSEGDKASPGTAYFTVQRAGKGSVELEDCEVLGGKSVAIMGVDKITRTYVAGGNDLFRPPEGESFYTEVLGEGLIMDSPASHSDILQVTFGKDRTPDNPAVATIHLLRCKFDARGRAGGDGRSLDAVNGAIQLGSFGPNTGVTGEITDCYFDGGAFSLAGGDHGDAGKPIVLRGNKFGRLSKYGPINPRWRENQDIDDSNVWADTGEPVKGRQ</sequence>
<protein>
    <recommendedName>
        <fullName evidence="5">Right handed beta helix region</fullName>
    </recommendedName>
</protein>
<evidence type="ECO:0008006" key="5">
    <source>
        <dbReference type="Google" id="ProtNLM"/>
    </source>
</evidence>
<comment type="caution">
    <text evidence="3">The sequence shown here is derived from an EMBL/GenBank/DDBJ whole genome shotgun (WGS) entry which is preliminary data.</text>
</comment>
<evidence type="ECO:0000313" key="4">
    <source>
        <dbReference type="Proteomes" id="UP000076023"/>
    </source>
</evidence>
<feature type="chain" id="PRO_5007524682" description="Right handed beta helix region" evidence="2">
    <location>
        <begin position="23"/>
        <end position="306"/>
    </location>
</feature>
<organism evidence="3 4">
    <name type="scientific">Terrimicrobium sacchariphilum</name>
    <dbReference type="NCBI Taxonomy" id="690879"/>
    <lineage>
        <taxon>Bacteria</taxon>
        <taxon>Pseudomonadati</taxon>
        <taxon>Verrucomicrobiota</taxon>
        <taxon>Terrimicrobiia</taxon>
        <taxon>Terrimicrobiales</taxon>
        <taxon>Terrimicrobiaceae</taxon>
        <taxon>Terrimicrobium</taxon>
    </lineage>
</organism>
<evidence type="ECO:0000256" key="2">
    <source>
        <dbReference type="SAM" id="SignalP"/>
    </source>
</evidence>
<dbReference type="AlphaFoldDB" id="A0A146G5J3"/>